<dbReference type="EMBL" id="CAXHTA020000003">
    <property type="protein sequence ID" value="CAL5220195.1"/>
    <property type="molecule type" value="Genomic_DNA"/>
</dbReference>
<comment type="caution">
    <text evidence="3">The sequence shown here is derived from an EMBL/GenBank/DDBJ whole genome shotgun (WGS) entry which is preliminary data.</text>
</comment>
<keyword evidence="4" id="KW-1185">Reference proteome</keyword>
<evidence type="ECO:0000256" key="1">
    <source>
        <dbReference type="ARBA" id="ARBA00007218"/>
    </source>
</evidence>
<feature type="region of interest" description="Disordered" evidence="2">
    <location>
        <begin position="314"/>
        <end position="365"/>
    </location>
</feature>
<dbReference type="Pfam" id="PF10239">
    <property type="entry name" value="DUF2465"/>
    <property type="match status" value="1"/>
</dbReference>
<evidence type="ECO:0000313" key="3">
    <source>
        <dbReference type="EMBL" id="CAL5220195.1"/>
    </source>
</evidence>
<gene>
    <name evidence="3" type="primary">g2167</name>
    <name evidence="3" type="ORF">VP750_LOCUS1854</name>
</gene>
<feature type="compositionally biased region" description="Gly residues" evidence="2">
    <location>
        <begin position="344"/>
        <end position="354"/>
    </location>
</feature>
<sequence length="365" mass="38841">MSRTAILLDQIDSLGLGDFNLTDEHLQGHGIREPFCKLCAALAQNIALSGKYLDGQTTEAVAAATAAVGRTAASEADSKNGRLDRTLMRLDHSLDPKSTAQERLLLLERLVSACQGLRLVALHQSPQDNATAAEPGEAPLDKAQPSEGDAAEVSQQLHALASLLSIDGQHQQASQLIGAINEAVQTRMRALPQSFHEPILPEGSLSSDQEQELRELQAEWSQEYKVRRQMLIERAKVLVQSFMWAEKLKDEGARAEAQAAADKFISAMSAEPEVSLQLLYSARQGDLVAIGNKATSGDKSKFGASVKQLVIGSVPDRGGRTDTAAAAAAGAEQAHGHKKFPPKSGGGHGHGQSGKGASSKKSRKH</sequence>
<proteinExistence type="inferred from homology"/>
<accession>A0ABP1FJP4</accession>
<name>A0ABP1FJP4_9CHLO</name>
<organism evidence="3 4">
    <name type="scientific">Coccomyxa viridis</name>
    <dbReference type="NCBI Taxonomy" id="1274662"/>
    <lineage>
        <taxon>Eukaryota</taxon>
        <taxon>Viridiplantae</taxon>
        <taxon>Chlorophyta</taxon>
        <taxon>core chlorophytes</taxon>
        <taxon>Trebouxiophyceae</taxon>
        <taxon>Trebouxiophyceae incertae sedis</taxon>
        <taxon>Coccomyxaceae</taxon>
        <taxon>Coccomyxa</taxon>
    </lineage>
</organism>
<dbReference type="InterPro" id="IPR018797">
    <property type="entry name" value="FAM98"/>
</dbReference>
<feature type="region of interest" description="Disordered" evidence="2">
    <location>
        <begin position="128"/>
        <end position="151"/>
    </location>
</feature>
<reference evidence="3 4" key="1">
    <citation type="submission" date="2024-06" db="EMBL/GenBank/DDBJ databases">
        <authorList>
            <person name="Kraege A."/>
            <person name="Thomma B."/>
        </authorList>
    </citation>
    <scope>NUCLEOTIDE SEQUENCE [LARGE SCALE GENOMIC DNA]</scope>
</reference>
<comment type="similarity">
    <text evidence="1">Belongs to the FAM98 family.</text>
</comment>
<feature type="compositionally biased region" description="Low complexity" evidence="2">
    <location>
        <begin position="321"/>
        <end position="331"/>
    </location>
</feature>
<evidence type="ECO:0000313" key="4">
    <source>
        <dbReference type="Proteomes" id="UP001497392"/>
    </source>
</evidence>
<dbReference type="PANTHER" id="PTHR31353:SF1">
    <property type="entry name" value="PROTEIN FAM98B"/>
    <property type="match status" value="1"/>
</dbReference>
<protein>
    <submittedName>
        <fullName evidence="3">G2167 protein</fullName>
    </submittedName>
</protein>
<dbReference type="Proteomes" id="UP001497392">
    <property type="component" value="Unassembled WGS sequence"/>
</dbReference>
<evidence type="ECO:0000256" key="2">
    <source>
        <dbReference type="SAM" id="MobiDB-lite"/>
    </source>
</evidence>
<dbReference type="PANTHER" id="PTHR31353">
    <property type="entry name" value="FAM98"/>
    <property type="match status" value="1"/>
</dbReference>